<evidence type="ECO:0000256" key="1">
    <source>
        <dbReference type="ARBA" id="ARBA00006484"/>
    </source>
</evidence>
<evidence type="ECO:0000256" key="2">
    <source>
        <dbReference type="ARBA" id="ARBA00023002"/>
    </source>
</evidence>
<reference evidence="4 5" key="1">
    <citation type="submission" date="2019-02" db="EMBL/GenBank/DDBJ databases">
        <title>Prokaryotic population dynamics and viral predation in marine succession experiment using metagenomics: the confinement effect.</title>
        <authorList>
            <person name="Haro-Moreno J.M."/>
            <person name="Rodriguez-Valera F."/>
            <person name="Lopez-Perez M."/>
        </authorList>
    </citation>
    <scope>NUCLEOTIDE SEQUENCE [LARGE SCALE GENOMIC DNA]</scope>
    <source>
        <strain evidence="4">MED-G158</strain>
    </source>
</reference>
<dbReference type="PANTHER" id="PTHR43669:SF3">
    <property type="entry name" value="ALCOHOL DEHYDROGENASE, PUTATIVE (AFU_ORTHOLOGUE AFUA_3G03445)-RELATED"/>
    <property type="match status" value="1"/>
</dbReference>
<evidence type="ECO:0000313" key="4">
    <source>
        <dbReference type="EMBL" id="RZO74328.1"/>
    </source>
</evidence>
<feature type="domain" description="Class II aldolase/adducin N-terminal" evidence="3">
    <location>
        <begin position="21"/>
        <end position="222"/>
    </location>
</feature>
<dbReference type="AlphaFoldDB" id="A0A520RVW3"/>
<dbReference type="Gene3D" id="3.40.50.720">
    <property type="entry name" value="NAD(P)-binding Rossmann-like Domain"/>
    <property type="match status" value="1"/>
</dbReference>
<dbReference type="InterPro" id="IPR001303">
    <property type="entry name" value="Aldolase_II/adducin_N"/>
</dbReference>
<dbReference type="GO" id="GO:0016491">
    <property type="term" value="F:oxidoreductase activity"/>
    <property type="evidence" value="ECO:0007669"/>
    <property type="project" value="UniProtKB-KW"/>
</dbReference>
<dbReference type="PANTHER" id="PTHR43669">
    <property type="entry name" value="5-KETO-D-GLUCONATE 5-REDUCTASE"/>
    <property type="match status" value="1"/>
</dbReference>
<feature type="non-terminal residue" evidence="4">
    <location>
        <position position="489"/>
    </location>
</feature>
<proteinExistence type="inferred from homology"/>
<dbReference type="Pfam" id="PF00596">
    <property type="entry name" value="Aldolase_II"/>
    <property type="match status" value="1"/>
</dbReference>
<dbReference type="PRINTS" id="PR00081">
    <property type="entry name" value="GDHRDH"/>
</dbReference>
<accession>A0A520RVW3</accession>
<dbReference type="SUPFAM" id="SSF51735">
    <property type="entry name" value="NAD(P)-binding Rossmann-fold domains"/>
    <property type="match status" value="1"/>
</dbReference>
<dbReference type="EMBL" id="SHAH01000105">
    <property type="protein sequence ID" value="RZO74328.1"/>
    <property type="molecule type" value="Genomic_DNA"/>
</dbReference>
<dbReference type="Pfam" id="PF00106">
    <property type="entry name" value="adh_short"/>
    <property type="match status" value="1"/>
</dbReference>
<name>A0A520RVW3_9GAMM</name>
<dbReference type="InterPro" id="IPR036409">
    <property type="entry name" value="Aldolase_II/adducin_N_sf"/>
</dbReference>
<keyword evidence="2" id="KW-0560">Oxidoreductase</keyword>
<comment type="similarity">
    <text evidence="1">Belongs to the short-chain dehydrogenases/reductases (SDR) family.</text>
</comment>
<dbReference type="GO" id="GO:0005996">
    <property type="term" value="P:monosaccharide metabolic process"/>
    <property type="evidence" value="ECO:0007669"/>
    <property type="project" value="UniProtKB-ARBA"/>
</dbReference>
<evidence type="ECO:0000313" key="5">
    <source>
        <dbReference type="Proteomes" id="UP000320404"/>
    </source>
</evidence>
<dbReference type="SMART" id="SM01007">
    <property type="entry name" value="Aldolase_II"/>
    <property type="match status" value="1"/>
</dbReference>
<dbReference type="Gene3D" id="3.40.225.10">
    <property type="entry name" value="Class II aldolase/adducin N-terminal domain"/>
    <property type="match status" value="1"/>
</dbReference>
<organism evidence="4 5">
    <name type="scientific">OM182 bacterium</name>
    <dbReference type="NCBI Taxonomy" id="2510334"/>
    <lineage>
        <taxon>Bacteria</taxon>
        <taxon>Pseudomonadati</taxon>
        <taxon>Pseudomonadota</taxon>
        <taxon>Gammaproteobacteria</taxon>
        <taxon>OMG group</taxon>
        <taxon>OM182 clade</taxon>
    </lineage>
</organism>
<evidence type="ECO:0000259" key="3">
    <source>
        <dbReference type="SMART" id="SM01007"/>
    </source>
</evidence>
<protein>
    <submittedName>
        <fullName evidence="4">SDR family NAD(P)-dependent oxidoreductase</fullName>
    </submittedName>
</protein>
<dbReference type="InterPro" id="IPR002347">
    <property type="entry name" value="SDR_fam"/>
</dbReference>
<dbReference type="Proteomes" id="UP000320404">
    <property type="component" value="Unassembled WGS sequence"/>
</dbReference>
<gene>
    <name evidence="4" type="ORF">EVA69_06085</name>
</gene>
<sequence>MKNRWQNSDAAVAAAQSEVELRVYSSQLLGADSSLVLHGGGNTSVKAPFLNVFGEAIPALYVKGSGWDLRTIKAPGFPPVDLAYLQRLGQLQHLSDSDMMRELRLALLDPNGPTPSVEAILHALIPHKYVDHSHADAVVILSNTTDGHTRLADLYGDEVLILPYVMPGFILAQQVAEATASINWDSIKGIVLLHHGIFTFHEDAEQSYSNMIELVTRAEEYLAANGGSSGASSQSSWQASDAEQVATLRKHAGTLLGSPLLVRTDISAPAAGFAALDNAAELLQRGPLTPDHTIHAKPFGAVFKNDLLAGLAHFSSQYQSYFDSHSADHHQRLDRMPRYGAWLGKGMLYLAANNKRLQIIADISRHTIAAIQQGEALGGWTALPRQDLFDVEYWELEQAKLKSAAASPELEGKIALVTGAASGIGAACVAALAARGAVVVALDSSFPAADAAMDGAALALQCDITDDGAIASALLELVRLFGGLDLLVS</sequence>
<dbReference type="InterPro" id="IPR036291">
    <property type="entry name" value="NAD(P)-bd_dom_sf"/>
</dbReference>
<comment type="caution">
    <text evidence="4">The sequence shown here is derived from an EMBL/GenBank/DDBJ whole genome shotgun (WGS) entry which is preliminary data.</text>
</comment>
<dbReference type="SUPFAM" id="SSF53639">
    <property type="entry name" value="AraD/HMP-PK domain-like"/>
    <property type="match status" value="1"/>
</dbReference>